<dbReference type="GO" id="GO:0015833">
    <property type="term" value="P:peptide transport"/>
    <property type="evidence" value="ECO:0007669"/>
    <property type="project" value="InterPro"/>
</dbReference>
<dbReference type="InterPro" id="IPR017871">
    <property type="entry name" value="ABC_transporter-like_CS"/>
</dbReference>
<proteinExistence type="inferred from homology"/>
<dbReference type="GO" id="GO:0005524">
    <property type="term" value="F:ATP binding"/>
    <property type="evidence" value="ECO:0007669"/>
    <property type="project" value="UniProtKB-KW"/>
</dbReference>
<dbReference type="InterPro" id="IPR050319">
    <property type="entry name" value="ABC_transp_ATP-bind"/>
</dbReference>
<dbReference type="PROSITE" id="PS50893">
    <property type="entry name" value="ABC_TRANSPORTER_2"/>
    <property type="match status" value="1"/>
</dbReference>
<dbReference type="Gene3D" id="3.40.50.300">
    <property type="entry name" value="P-loop containing nucleotide triphosphate hydrolases"/>
    <property type="match status" value="1"/>
</dbReference>
<reference evidence="6" key="1">
    <citation type="submission" date="2016-04" db="EMBL/GenBank/DDBJ databases">
        <authorList>
            <person name="Evans L.H."/>
            <person name="Alamgir A."/>
            <person name="Owens N."/>
            <person name="Weber N.D."/>
            <person name="Virtaneva K."/>
            <person name="Barbian K."/>
            <person name="Babar A."/>
            <person name="Rosenke K."/>
        </authorList>
    </citation>
    <scope>NUCLEOTIDE SEQUENCE</scope>
    <source>
        <strain evidence="6">86</strain>
    </source>
</reference>
<evidence type="ECO:0000256" key="3">
    <source>
        <dbReference type="ARBA" id="ARBA00022741"/>
    </source>
</evidence>
<dbReference type="Pfam" id="PF00005">
    <property type="entry name" value="ABC_tran"/>
    <property type="match status" value="1"/>
</dbReference>
<sequence length="343" mass="38181">MNETLFTVKDLKKYYPVGKKKVNGRRQEVVLKAVDNVSFEIFRGESLGVVGESGSGKSTLGRCILNLIEPTEGEVLFKDTNLAKATPTTLKKLRRDMQMVFQNPSSSFNPKMTIGKSLLNVALFDGMSREEAKEKIYELLNYVNLDKSTLSRRSDELSGGQLQRLAIVRALIPSPSFIMADEAVSALDVSVQAQILNLLYDMKIKFGLTLLFISHELTVVEHICNRVLVMYLGSMVEIGDTDELFQNTMHPYTKALIASKPKMLPEEEKTSVPLEGEIPSAMDVPPGCRFYSRCPQAIAGKCNAEPPPLYQVSERHWVACYLAKPAATDFQKKAQSDSKEDCA</sequence>
<keyword evidence="2" id="KW-0813">Transport</keyword>
<comment type="similarity">
    <text evidence="1">Belongs to the ABC transporter superfamily.</text>
</comment>
<dbReference type="NCBIfam" id="TIGR01727">
    <property type="entry name" value="oligo_HPY"/>
    <property type="match status" value="1"/>
</dbReference>
<dbReference type="GO" id="GO:0055085">
    <property type="term" value="P:transmembrane transport"/>
    <property type="evidence" value="ECO:0007669"/>
    <property type="project" value="UniProtKB-ARBA"/>
</dbReference>
<keyword evidence="4 6" id="KW-0067">ATP-binding</keyword>
<dbReference type="EMBL" id="FLUN01000001">
    <property type="protein sequence ID" value="SBW04098.1"/>
    <property type="molecule type" value="Genomic_DNA"/>
</dbReference>
<dbReference type="InterPro" id="IPR027417">
    <property type="entry name" value="P-loop_NTPase"/>
</dbReference>
<protein>
    <submittedName>
        <fullName evidence="6">Oligopeptide transporter subunit ATP-binding component of ABC superfamily</fullName>
    </submittedName>
</protein>
<dbReference type="PANTHER" id="PTHR43776">
    <property type="entry name" value="TRANSPORT ATP-BINDING PROTEIN"/>
    <property type="match status" value="1"/>
</dbReference>
<keyword evidence="3" id="KW-0547">Nucleotide-binding</keyword>
<dbReference type="InterPro" id="IPR003593">
    <property type="entry name" value="AAA+_ATPase"/>
</dbReference>
<name>A0A212JXK2_9FIRM</name>
<evidence type="ECO:0000259" key="5">
    <source>
        <dbReference type="PROSITE" id="PS50893"/>
    </source>
</evidence>
<dbReference type="CDD" id="cd03257">
    <property type="entry name" value="ABC_NikE_OppD_transporters"/>
    <property type="match status" value="1"/>
</dbReference>
<evidence type="ECO:0000256" key="1">
    <source>
        <dbReference type="ARBA" id="ARBA00005417"/>
    </source>
</evidence>
<dbReference type="InterPro" id="IPR003439">
    <property type="entry name" value="ABC_transporter-like_ATP-bd"/>
</dbReference>
<dbReference type="SMART" id="SM00382">
    <property type="entry name" value="AAA"/>
    <property type="match status" value="1"/>
</dbReference>
<evidence type="ECO:0000313" key="6">
    <source>
        <dbReference type="EMBL" id="SBW04098.1"/>
    </source>
</evidence>
<accession>A0A212JXK2</accession>
<dbReference type="SUPFAM" id="SSF52540">
    <property type="entry name" value="P-loop containing nucleoside triphosphate hydrolases"/>
    <property type="match status" value="1"/>
</dbReference>
<evidence type="ECO:0000256" key="4">
    <source>
        <dbReference type="ARBA" id="ARBA00022840"/>
    </source>
</evidence>
<feature type="domain" description="ABC transporter" evidence="5">
    <location>
        <begin position="6"/>
        <end position="257"/>
    </location>
</feature>
<evidence type="ECO:0000256" key="2">
    <source>
        <dbReference type="ARBA" id="ARBA00022448"/>
    </source>
</evidence>
<dbReference type="PROSITE" id="PS00211">
    <property type="entry name" value="ABC_TRANSPORTER_1"/>
    <property type="match status" value="1"/>
</dbReference>
<dbReference type="Pfam" id="PF08352">
    <property type="entry name" value="oligo_HPY"/>
    <property type="match status" value="1"/>
</dbReference>
<gene>
    <name evidence="6" type="primary">oppF</name>
    <name evidence="6" type="ORF">KL86CLO1_11864</name>
</gene>
<dbReference type="InterPro" id="IPR013563">
    <property type="entry name" value="Oligopep_ABC_C"/>
</dbReference>
<dbReference type="AlphaFoldDB" id="A0A212JXK2"/>
<dbReference type="GO" id="GO:0016887">
    <property type="term" value="F:ATP hydrolysis activity"/>
    <property type="evidence" value="ECO:0007669"/>
    <property type="project" value="InterPro"/>
</dbReference>
<dbReference type="FunFam" id="3.40.50.300:FF:000016">
    <property type="entry name" value="Oligopeptide ABC transporter ATP-binding component"/>
    <property type="match status" value="1"/>
</dbReference>
<organism evidence="6">
    <name type="scientific">uncultured Eubacteriales bacterium</name>
    <dbReference type="NCBI Taxonomy" id="172733"/>
    <lineage>
        <taxon>Bacteria</taxon>
        <taxon>Bacillati</taxon>
        <taxon>Bacillota</taxon>
        <taxon>Clostridia</taxon>
        <taxon>Eubacteriales</taxon>
        <taxon>environmental samples</taxon>
    </lineage>
</organism>